<dbReference type="STRING" id="933852.A0A0C2X164"/>
<feature type="domain" description="SHSP" evidence="4">
    <location>
        <begin position="1"/>
        <end position="108"/>
    </location>
</feature>
<evidence type="ECO:0000259" key="4">
    <source>
        <dbReference type="PROSITE" id="PS01031"/>
    </source>
</evidence>
<dbReference type="Pfam" id="PF00011">
    <property type="entry name" value="HSP20"/>
    <property type="match status" value="1"/>
</dbReference>
<protein>
    <recommendedName>
        <fullName evidence="4">SHSP domain-containing protein</fullName>
    </recommendedName>
</protein>
<comment type="similarity">
    <text evidence="2 3">Belongs to the small heat shock protein (HSP20) family.</text>
</comment>
<organism evidence="5 6">
    <name type="scientific">Serendipita vermifera MAFF 305830</name>
    <dbReference type="NCBI Taxonomy" id="933852"/>
    <lineage>
        <taxon>Eukaryota</taxon>
        <taxon>Fungi</taxon>
        <taxon>Dikarya</taxon>
        <taxon>Basidiomycota</taxon>
        <taxon>Agaricomycotina</taxon>
        <taxon>Agaricomycetes</taxon>
        <taxon>Sebacinales</taxon>
        <taxon>Serendipitaceae</taxon>
        <taxon>Serendipita</taxon>
    </lineage>
</organism>
<evidence type="ECO:0000256" key="2">
    <source>
        <dbReference type="PROSITE-ProRule" id="PRU00285"/>
    </source>
</evidence>
<reference evidence="6" key="2">
    <citation type="submission" date="2015-01" db="EMBL/GenBank/DDBJ databases">
        <title>Evolutionary Origins and Diversification of the Mycorrhizal Mutualists.</title>
        <authorList>
            <consortium name="DOE Joint Genome Institute"/>
            <consortium name="Mycorrhizal Genomics Consortium"/>
            <person name="Kohler A."/>
            <person name="Kuo A."/>
            <person name="Nagy L.G."/>
            <person name="Floudas D."/>
            <person name="Copeland A."/>
            <person name="Barry K.W."/>
            <person name="Cichocki N."/>
            <person name="Veneault-Fourrey C."/>
            <person name="LaButti K."/>
            <person name="Lindquist E.A."/>
            <person name="Lipzen A."/>
            <person name="Lundell T."/>
            <person name="Morin E."/>
            <person name="Murat C."/>
            <person name="Riley R."/>
            <person name="Ohm R."/>
            <person name="Sun H."/>
            <person name="Tunlid A."/>
            <person name="Henrissat B."/>
            <person name="Grigoriev I.V."/>
            <person name="Hibbett D.S."/>
            <person name="Martin F."/>
        </authorList>
    </citation>
    <scope>NUCLEOTIDE SEQUENCE [LARGE SCALE GENOMIC DNA]</scope>
    <source>
        <strain evidence="6">MAFF 305830</strain>
    </source>
</reference>
<reference evidence="5 6" key="1">
    <citation type="submission" date="2014-04" db="EMBL/GenBank/DDBJ databases">
        <authorList>
            <consortium name="DOE Joint Genome Institute"/>
            <person name="Kuo A."/>
            <person name="Zuccaro A."/>
            <person name="Kohler A."/>
            <person name="Nagy L.G."/>
            <person name="Floudas D."/>
            <person name="Copeland A."/>
            <person name="Barry K.W."/>
            <person name="Cichocki N."/>
            <person name="Veneault-Fourrey C."/>
            <person name="LaButti K."/>
            <person name="Lindquist E.A."/>
            <person name="Lipzen A."/>
            <person name="Lundell T."/>
            <person name="Morin E."/>
            <person name="Murat C."/>
            <person name="Sun H."/>
            <person name="Tunlid A."/>
            <person name="Henrissat B."/>
            <person name="Grigoriev I.V."/>
            <person name="Hibbett D.S."/>
            <person name="Martin F."/>
            <person name="Nordberg H.P."/>
            <person name="Cantor M.N."/>
            <person name="Hua S.X."/>
        </authorList>
    </citation>
    <scope>NUCLEOTIDE SEQUENCE [LARGE SCALE GENOMIC DNA]</scope>
    <source>
        <strain evidence="5 6">MAFF 305830</strain>
    </source>
</reference>
<dbReference type="Proteomes" id="UP000054097">
    <property type="component" value="Unassembled WGS sequence"/>
</dbReference>
<proteinExistence type="inferred from homology"/>
<dbReference type="CDD" id="cd06464">
    <property type="entry name" value="ACD_sHsps-like"/>
    <property type="match status" value="1"/>
</dbReference>
<gene>
    <name evidence="5" type="ORF">M408DRAFT_64307</name>
</gene>
<dbReference type="EMBL" id="KN824281">
    <property type="protein sequence ID" value="KIM32008.1"/>
    <property type="molecule type" value="Genomic_DNA"/>
</dbReference>
<dbReference type="PROSITE" id="PS01031">
    <property type="entry name" value="SHSP"/>
    <property type="match status" value="1"/>
</dbReference>
<dbReference type="InterPro" id="IPR031107">
    <property type="entry name" value="Small_HSP"/>
</dbReference>
<dbReference type="AlphaFoldDB" id="A0A0C2X164"/>
<keyword evidence="1" id="KW-0346">Stress response</keyword>
<dbReference type="PANTHER" id="PTHR11527">
    <property type="entry name" value="HEAT-SHOCK PROTEIN 20 FAMILY MEMBER"/>
    <property type="match status" value="1"/>
</dbReference>
<evidence type="ECO:0000313" key="6">
    <source>
        <dbReference type="Proteomes" id="UP000054097"/>
    </source>
</evidence>
<evidence type="ECO:0000256" key="1">
    <source>
        <dbReference type="ARBA" id="ARBA00023016"/>
    </source>
</evidence>
<evidence type="ECO:0000313" key="5">
    <source>
        <dbReference type="EMBL" id="KIM32008.1"/>
    </source>
</evidence>
<name>A0A0C2X164_SERVB</name>
<dbReference type="HOGENOM" id="CLU_046737_8_11_1"/>
<dbReference type="SUPFAM" id="SSF49764">
    <property type="entry name" value="HSP20-like chaperones"/>
    <property type="match status" value="1"/>
</dbReference>
<dbReference type="Gene3D" id="2.60.40.790">
    <property type="match status" value="1"/>
</dbReference>
<accession>A0A0C2X164</accession>
<evidence type="ECO:0000256" key="3">
    <source>
        <dbReference type="RuleBase" id="RU003616"/>
    </source>
</evidence>
<dbReference type="InterPro" id="IPR002068">
    <property type="entry name" value="A-crystallin/Hsp20_dom"/>
</dbReference>
<dbReference type="OrthoDB" id="1431247at2759"/>
<dbReference type="InterPro" id="IPR008978">
    <property type="entry name" value="HSP20-like_chaperone"/>
</dbReference>
<keyword evidence="6" id="KW-1185">Reference proteome</keyword>
<sequence>MNIQQTGNTYTITVELPGLQKEQVDISVAEGVLTISGEFAMNLNTSTPSGHDGFVLRERRFGPFKRSVRLPTWVNVDTIKATMAHGVLSLVIEKPQEGDKPAKKISVF</sequence>